<evidence type="ECO:0000313" key="13">
    <source>
        <dbReference type="EMBL" id="KAG8581401.1"/>
    </source>
</evidence>
<dbReference type="PANTHER" id="PTHR13814:SF12">
    <property type="entry name" value="KININOGEN-1"/>
    <property type="match status" value="1"/>
</dbReference>
<keyword evidence="2" id="KW-0840">Vasodilator</keyword>
<keyword evidence="6 11" id="KW-0732">Signal</keyword>
<evidence type="ECO:0000256" key="4">
    <source>
        <dbReference type="ARBA" id="ARBA00022690"/>
    </source>
</evidence>
<dbReference type="InterPro" id="IPR027358">
    <property type="entry name" value="Kininogen-type_cystatin_dom"/>
</dbReference>
<dbReference type="PROSITE" id="PS00287">
    <property type="entry name" value="CYSTATIN"/>
    <property type="match status" value="1"/>
</dbReference>
<evidence type="ECO:0000256" key="3">
    <source>
        <dbReference type="ARBA" id="ARBA00022525"/>
    </source>
</evidence>
<evidence type="ECO:0000313" key="14">
    <source>
        <dbReference type="Proteomes" id="UP000824782"/>
    </source>
</evidence>
<dbReference type="InterPro" id="IPR046350">
    <property type="entry name" value="Cystatin_sf"/>
</dbReference>
<keyword evidence="5" id="KW-0789">Thiol protease inhibitor</keyword>
<evidence type="ECO:0000256" key="1">
    <source>
        <dbReference type="ARBA" id="ARBA00004239"/>
    </source>
</evidence>
<evidence type="ECO:0000256" key="6">
    <source>
        <dbReference type="ARBA" id="ARBA00022729"/>
    </source>
</evidence>
<dbReference type="GO" id="GO:0005576">
    <property type="term" value="C:extracellular region"/>
    <property type="evidence" value="ECO:0007669"/>
    <property type="project" value="UniProtKB-SubCell"/>
</dbReference>
<feature type="domain" description="Cystatin kininogen-type" evidence="12">
    <location>
        <begin position="153"/>
        <end position="257"/>
    </location>
</feature>
<dbReference type="FunFam" id="3.10.450.10:FF:000002">
    <property type="entry name" value="Kininogen 1"/>
    <property type="match status" value="1"/>
</dbReference>
<keyword evidence="10" id="KW-0325">Glycoprotein</keyword>
<evidence type="ECO:0000256" key="8">
    <source>
        <dbReference type="ARBA" id="ARBA00022858"/>
    </source>
</evidence>
<dbReference type="GO" id="GO:0042311">
    <property type="term" value="P:vasodilation"/>
    <property type="evidence" value="ECO:0007669"/>
    <property type="project" value="UniProtKB-KW"/>
</dbReference>
<dbReference type="Gene3D" id="3.10.450.10">
    <property type="match status" value="3"/>
</dbReference>
<evidence type="ECO:0000256" key="10">
    <source>
        <dbReference type="ARBA" id="ARBA00023180"/>
    </source>
</evidence>
<evidence type="ECO:0000256" key="11">
    <source>
        <dbReference type="SAM" id="SignalP"/>
    </source>
</evidence>
<dbReference type="AlphaFoldDB" id="A0AAV7C9X4"/>
<proteinExistence type="predicted"/>
<keyword evidence="4" id="KW-0646">Protease inhibitor</keyword>
<name>A0AAV7C9X4_ENGPU</name>
<keyword evidence="3" id="KW-0964">Secreted</keyword>
<keyword evidence="9" id="KW-1015">Disulfide bond</keyword>
<evidence type="ECO:0000256" key="2">
    <source>
        <dbReference type="ARBA" id="ARBA00022429"/>
    </source>
</evidence>
<accession>A0AAV7C9X4</accession>
<comment type="caution">
    <text evidence="13">The sequence shown here is derived from an EMBL/GenBank/DDBJ whole genome shotgun (WGS) entry which is preliminary data.</text>
</comment>
<dbReference type="PROSITE" id="PS51647">
    <property type="entry name" value="CYSTATIN_KININOGEN"/>
    <property type="match status" value="1"/>
</dbReference>
<sequence length="322" mass="36623">MQLLLISLLCSFCLLGSGNQASTDEADCDDPNVFLAADAALRSYNDAKEVGNQFVLYRITEARKKEETGRVHIFFKSEIKESVCQVKNGINWQQCAFKENEGDNGECSAHVLVNVESKVCEIYTQNCSIRKVLEPPVTAVEHTCLGCFNLIDTNSETLLPIVRSAIKKMNRVGNHKFHFDIENLTKAERQVVSGWNYNLQYKIQQTNCSKSLFPEWTPEECSLDQNGQHGDCFTSVFVTPNEEIRDIRLDCHSSTGFCLSCPDEVEKEDPELLNLIKQFTEEYNSNNNHTHLYEVNEVQKATRKLRFSIHICLTSTYTGLLR</sequence>
<dbReference type="InterPro" id="IPR000010">
    <property type="entry name" value="Cystatin_dom"/>
</dbReference>
<keyword evidence="7" id="KW-0677">Repeat</keyword>
<keyword evidence="8" id="KW-0838">Vasoactive</keyword>
<keyword evidence="14" id="KW-1185">Reference proteome</keyword>
<gene>
    <name evidence="13" type="ORF">GDO81_007657</name>
</gene>
<organism evidence="13 14">
    <name type="scientific">Engystomops pustulosus</name>
    <name type="common">Tungara frog</name>
    <name type="synonym">Physalaemus pustulosus</name>
    <dbReference type="NCBI Taxonomy" id="76066"/>
    <lineage>
        <taxon>Eukaryota</taxon>
        <taxon>Metazoa</taxon>
        <taxon>Chordata</taxon>
        <taxon>Craniata</taxon>
        <taxon>Vertebrata</taxon>
        <taxon>Euteleostomi</taxon>
        <taxon>Amphibia</taxon>
        <taxon>Batrachia</taxon>
        <taxon>Anura</taxon>
        <taxon>Neobatrachia</taxon>
        <taxon>Hyloidea</taxon>
        <taxon>Leptodactylidae</taxon>
        <taxon>Leiuperinae</taxon>
        <taxon>Engystomops</taxon>
    </lineage>
</organism>
<dbReference type="InterPro" id="IPR018073">
    <property type="entry name" value="Prot_inh_cystat_CS"/>
</dbReference>
<evidence type="ECO:0000259" key="12">
    <source>
        <dbReference type="PROSITE" id="PS51647"/>
    </source>
</evidence>
<dbReference type="CDD" id="cd00042">
    <property type="entry name" value="CY"/>
    <property type="match status" value="1"/>
</dbReference>
<dbReference type="SMART" id="SM00043">
    <property type="entry name" value="CY"/>
    <property type="match status" value="2"/>
</dbReference>
<dbReference type="PANTHER" id="PTHR13814">
    <property type="entry name" value="FETUIN"/>
    <property type="match status" value="1"/>
</dbReference>
<dbReference type="SUPFAM" id="SSF54403">
    <property type="entry name" value="Cystatin/monellin"/>
    <property type="match status" value="3"/>
</dbReference>
<evidence type="ECO:0000256" key="9">
    <source>
        <dbReference type="ARBA" id="ARBA00023157"/>
    </source>
</evidence>
<dbReference type="Pfam" id="PF00031">
    <property type="entry name" value="Cystatin"/>
    <property type="match status" value="2"/>
</dbReference>
<comment type="subcellular location">
    <subcellularLocation>
        <location evidence="1">Secreted</location>
        <location evidence="1">Extracellular space</location>
    </subcellularLocation>
</comment>
<evidence type="ECO:0000256" key="5">
    <source>
        <dbReference type="ARBA" id="ARBA00022704"/>
    </source>
</evidence>
<evidence type="ECO:0000256" key="7">
    <source>
        <dbReference type="ARBA" id="ARBA00022737"/>
    </source>
</evidence>
<protein>
    <recommendedName>
        <fullName evidence="12">Cystatin kininogen-type domain-containing protein</fullName>
    </recommendedName>
</protein>
<reference evidence="13" key="1">
    <citation type="thesis" date="2020" institute="ProQuest LLC" country="789 East Eisenhower Parkway, Ann Arbor, MI, USA">
        <title>Comparative Genomics and Chromosome Evolution.</title>
        <authorList>
            <person name="Mudd A.B."/>
        </authorList>
    </citation>
    <scope>NUCLEOTIDE SEQUENCE</scope>
    <source>
        <strain evidence="13">237g6f4</strain>
        <tissue evidence="13">Blood</tissue>
    </source>
</reference>
<feature type="chain" id="PRO_5043327994" description="Cystatin kininogen-type domain-containing protein" evidence="11">
    <location>
        <begin position="19"/>
        <end position="322"/>
    </location>
</feature>
<dbReference type="EMBL" id="WNYA01000003">
    <property type="protein sequence ID" value="KAG8581401.1"/>
    <property type="molecule type" value="Genomic_DNA"/>
</dbReference>
<dbReference type="InterPro" id="IPR050735">
    <property type="entry name" value="Kininogen_Fetuin_HRG"/>
</dbReference>
<dbReference type="Proteomes" id="UP000824782">
    <property type="component" value="Unassembled WGS sequence"/>
</dbReference>
<feature type="signal peptide" evidence="11">
    <location>
        <begin position="1"/>
        <end position="18"/>
    </location>
</feature>
<dbReference type="GO" id="GO:0004869">
    <property type="term" value="F:cysteine-type endopeptidase inhibitor activity"/>
    <property type="evidence" value="ECO:0007669"/>
    <property type="project" value="InterPro"/>
</dbReference>